<gene>
    <name evidence="1" type="ORF">N475_21550</name>
</gene>
<reference evidence="1 2" key="1">
    <citation type="submission" date="2013-07" db="EMBL/GenBank/DDBJ databases">
        <title>Comparative Genomic and Metabolomic Analysis of Twelve Strains of Pseudoalteromonas luteoviolacea.</title>
        <authorList>
            <person name="Vynne N.G."/>
            <person name="Mansson M."/>
            <person name="Gram L."/>
        </authorList>
    </citation>
    <scope>NUCLEOTIDE SEQUENCE [LARGE SCALE GENOMIC DNA]</scope>
    <source>
        <strain evidence="1 2">DSM 6061</strain>
    </source>
</reference>
<organism evidence="1 2">
    <name type="scientific">Pseudoalteromonas luteoviolacea DSM 6061</name>
    <dbReference type="NCBI Taxonomy" id="1365250"/>
    <lineage>
        <taxon>Bacteria</taxon>
        <taxon>Pseudomonadati</taxon>
        <taxon>Pseudomonadota</taxon>
        <taxon>Gammaproteobacteria</taxon>
        <taxon>Alteromonadales</taxon>
        <taxon>Pseudoalteromonadaceae</taxon>
        <taxon>Pseudoalteromonas</taxon>
    </lineage>
</organism>
<name>A0A166VFB0_9GAMM</name>
<comment type="caution">
    <text evidence="1">The sequence shown here is derived from an EMBL/GenBank/DDBJ whole genome shotgun (WGS) entry which is preliminary data.</text>
</comment>
<dbReference type="AlphaFoldDB" id="A0A166VFB0"/>
<proteinExistence type="predicted"/>
<dbReference type="PATRIC" id="fig|1365250.3.peg.4130"/>
<sequence>MKNTQDIDKKYPFFDKYVQYFCTKNNPLKIGNTKMRDKNNAILLRTTKLQ</sequence>
<accession>A0A166VFB0</accession>
<protein>
    <submittedName>
        <fullName evidence="1">Uncharacterized protein</fullName>
    </submittedName>
</protein>
<evidence type="ECO:0000313" key="1">
    <source>
        <dbReference type="EMBL" id="KZN32624.1"/>
    </source>
</evidence>
<dbReference type="EMBL" id="AUYB01000129">
    <property type="protein sequence ID" value="KZN32624.1"/>
    <property type="molecule type" value="Genomic_DNA"/>
</dbReference>
<dbReference type="Proteomes" id="UP000076643">
    <property type="component" value="Unassembled WGS sequence"/>
</dbReference>
<evidence type="ECO:0000313" key="2">
    <source>
        <dbReference type="Proteomes" id="UP000076643"/>
    </source>
</evidence>
<keyword evidence="2" id="KW-1185">Reference proteome</keyword>